<dbReference type="Pfam" id="PF00392">
    <property type="entry name" value="GntR"/>
    <property type="match status" value="1"/>
</dbReference>
<dbReference type="Proteomes" id="UP000199337">
    <property type="component" value="Unassembled WGS sequence"/>
</dbReference>
<evidence type="ECO:0000313" key="12">
    <source>
        <dbReference type="EMBL" id="SFH14593.1"/>
    </source>
</evidence>
<dbReference type="CDD" id="cd07377">
    <property type="entry name" value="WHTH_GntR"/>
    <property type="match status" value="1"/>
</dbReference>
<comment type="similarity">
    <text evidence="3">Belongs to the class-I pyridoxal-phosphate-dependent aminotransferase family.</text>
</comment>
<evidence type="ECO:0000256" key="6">
    <source>
        <dbReference type="ARBA" id="ARBA00022679"/>
    </source>
</evidence>
<comment type="similarity">
    <text evidence="2">In the C-terminal section; belongs to the class-I pyridoxal-phosphate-dependent aminotransferase family.</text>
</comment>
<dbReference type="RefSeq" id="WP_092473745.1">
    <property type="nucleotide sequence ID" value="NZ_FOOX01000018.1"/>
</dbReference>
<dbReference type="PROSITE" id="PS50949">
    <property type="entry name" value="HTH_GNTR"/>
    <property type="match status" value="1"/>
</dbReference>
<dbReference type="InterPro" id="IPR036390">
    <property type="entry name" value="WH_DNA-bd_sf"/>
</dbReference>
<dbReference type="Gene3D" id="3.40.640.10">
    <property type="entry name" value="Type I PLP-dependent aspartate aminotransferase-like (Major domain)"/>
    <property type="match status" value="1"/>
</dbReference>
<feature type="domain" description="HTH gntR-type" evidence="11">
    <location>
        <begin position="18"/>
        <end position="86"/>
    </location>
</feature>
<keyword evidence="7" id="KW-0663">Pyridoxal phosphate</keyword>
<evidence type="ECO:0000259" key="11">
    <source>
        <dbReference type="PROSITE" id="PS50949"/>
    </source>
</evidence>
<dbReference type="PANTHER" id="PTHR46577:SF2">
    <property type="entry name" value="TRANSCRIPTIONAL REGULATORY PROTEIN"/>
    <property type="match status" value="1"/>
</dbReference>
<keyword evidence="5 12" id="KW-0032">Aminotransferase</keyword>
<gene>
    <name evidence="12" type="ORF">SAMN05660649_04037</name>
</gene>
<comment type="cofactor">
    <cofactor evidence="1">
        <name>pyridoxal 5'-phosphate</name>
        <dbReference type="ChEBI" id="CHEBI:597326"/>
    </cofactor>
</comment>
<dbReference type="Gene3D" id="3.90.1150.10">
    <property type="entry name" value="Aspartate Aminotransferase, domain 1"/>
    <property type="match status" value="1"/>
</dbReference>
<evidence type="ECO:0000256" key="5">
    <source>
        <dbReference type="ARBA" id="ARBA00022576"/>
    </source>
</evidence>
<dbReference type="Pfam" id="PF00155">
    <property type="entry name" value="Aminotran_1_2"/>
    <property type="match status" value="1"/>
</dbReference>
<evidence type="ECO:0000256" key="4">
    <source>
        <dbReference type="ARBA" id="ARBA00011738"/>
    </source>
</evidence>
<evidence type="ECO:0000313" key="13">
    <source>
        <dbReference type="Proteomes" id="UP000199337"/>
    </source>
</evidence>
<dbReference type="CDD" id="cd00609">
    <property type="entry name" value="AAT_like"/>
    <property type="match status" value="1"/>
</dbReference>
<dbReference type="PANTHER" id="PTHR46577">
    <property type="entry name" value="HTH-TYPE TRANSCRIPTIONAL REGULATORY PROTEIN GABR"/>
    <property type="match status" value="1"/>
</dbReference>
<dbReference type="AlphaFoldDB" id="A0A1I2XM65"/>
<dbReference type="SUPFAM" id="SSF46785">
    <property type="entry name" value="Winged helix' DNA-binding domain"/>
    <property type="match status" value="1"/>
</dbReference>
<dbReference type="GO" id="GO:0030170">
    <property type="term" value="F:pyridoxal phosphate binding"/>
    <property type="evidence" value="ECO:0007669"/>
    <property type="project" value="InterPro"/>
</dbReference>
<sequence>MDVSKMLSGARLDASSRRPLYLQIAGLIGEKIKSLVLPAGTKLPPERELAVLFGVSRTTAINAYRCLEQQGLVVTRVGSGTYVEELPAGREEEGRSVPWIQLMTPFPQLPLSTVLREILEVDFSGGSISLAAGMPDPALYPVELLRQGIAGSNNGINPVDLGHISTEGYGPLRNLVARMIADRGIESTGEDVMITAGSQQGLYLIGKALLEPGDYVVVESPTFIGAHQVFSASGARILSLPVAGQFPFSLLEDYLVRYRPKLLYVIPTYHNPTGRLMPENERRDLLKLAARHRLVVLEDDPYSELYYDEKPPASLKALDDYGGVVYLSTYSKVLFPGLRTGYVVAHPALLNRMAHEKQFIDLHSNNLAQWLLCRLLESDALREHLALVRGEYKKRRDALAKALRRYCGEELSFETPRGGFYIWCRNNRPVLSGRLLQQSAGEGVSFVPGEAFYVHPPEGEKEFRLCFVTHAEKPLQEGARRLARALAGIRRTGKQRDIIVNQPVKPLI</sequence>
<reference evidence="13" key="1">
    <citation type="submission" date="2016-10" db="EMBL/GenBank/DDBJ databases">
        <authorList>
            <person name="Varghese N."/>
            <person name="Submissions S."/>
        </authorList>
    </citation>
    <scope>NUCLEOTIDE SEQUENCE [LARGE SCALE GENOMIC DNA]</scope>
    <source>
        <strain evidence="13">DSM 17038</strain>
    </source>
</reference>
<dbReference type="GO" id="GO:0003677">
    <property type="term" value="F:DNA binding"/>
    <property type="evidence" value="ECO:0007669"/>
    <property type="project" value="UniProtKB-KW"/>
</dbReference>
<dbReference type="EMBL" id="FOOX01000018">
    <property type="protein sequence ID" value="SFH14593.1"/>
    <property type="molecule type" value="Genomic_DNA"/>
</dbReference>
<evidence type="ECO:0000256" key="10">
    <source>
        <dbReference type="ARBA" id="ARBA00023163"/>
    </source>
</evidence>
<evidence type="ECO:0000256" key="8">
    <source>
        <dbReference type="ARBA" id="ARBA00023015"/>
    </source>
</evidence>
<dbReference type="InterPro" id="IPR015421">
    <property type="entry name" value="PyrdxlP-dep_Trfase_major"/>
</dbReference>
<dbReference type="Gene3D" id="1.10.10.10">
    <property type="entry name" value="Winged helix-like DNA-binding domain superfamily/Winged helix DNA-binding domain"/>
    <property type="match status" value="1"/>
</dbReference>
<keyword evidence="10" id="KW-0804">Transcription</keyword>
<keyword evidence="6 12" id="KW-0808">Transferase</keyword>
<evidence type="ECO:0000256" key="3">
    <source>
        <dbReference type="ARBA" id="ARBA00007441"/>
    </source>
</evidence>
<dbReference type="GO" id="GO:0003700">
    <property type="term" value="F:DNA-binding transcription factor activity"/>
    <property type="evidence" value="ECO:0007669"/>
    <property type="project" value="InterPro"/>
</dbReference>
<evidence type="ECO:0000256" key="2">
    <source>
        <dbReference type="ARBA" id="ARBA00005384"/>
    </source>
</evidence>
<dbReference type="InterPro" id="IPR036388">
    <property type="entry name" value="WH-like_DNA-bd_sf"/>
</dbReference>
<organism evidence="12 13">
    <name type="scientific">Desulfotruncus arcticus DSM 17038</name>
    <dbReference type="NCBI Taxonomy" id="1121424"/>
    <lineage>
        <taxon>Bacteria</taxon>
        <taxon>Bacillati</taxon>
        <taxon>Bacillota</taxon>
        <taxon>Clostridia</taxon>
        <taxon>Eubacteriales</taxon>
        <taxon>Desulfallaceae</taxon>
        <taxon>Desulfotruncus</taxon>
    </lineage>
</organism>
<dbReference type="InterPro" id="IPR051446">
    <property type="entry name" value="HTH_trans_reg/aminotransferase"/>
</dbReference>
<dbReference type="GO" id="GO:0008483">
    <property type="term" value="F:transaminase activity"/>
    <property type="evidence" value="ECO:0007669"/>
    <property type="project" value="UniProtKB-KW"/>
</dbReference>
<proteinExistence type="inferred from homology"/>
<dbReference type="InterPro" id="IPR015424">
    <property type="entry name" value="PyrdxlP-dep_Trfase"/>
</dbReference>
<dbReference type="InterPro" id="IPR000524">
    <property type="entry name" value="Tscrpt_reg_HTH_GntR"/>
</dbReference>
<dbReference type="SUPFAM" id="SSF53383">
    <property type="entry name" value="PLP-dependent transferases"/>
    <property type="match status" value="1"/>
</dbReference>
<dbReference type="SMART" id="SM00345">
    <property type="entry name" value="HTH_GNTR"/>
    <property type="match status" value="1"/>
</dbReference>
<comment type="subunit">
    <text evidence="4">Homodimer.</text>
</comment>
<evidence type="ECO:0000256" key="9">
    <source>
        <dbReference type="ARBA" id="ARBA00023125"/>
    </source>
</evidence>
<evidence type="ECO:0000256" key="1">
    <source>
        <dbReference type="ARBA" id="ARBA00001933"/>
    </source>
</evidence>
<dbReference type="OrthoDB" id="9808770at2"/>
<dbReference type="InterPro" id="IPR015422">
    <property type="entry name" value="PyrdxlP-dep_Trfase_small"/>
</dbReference>
<name>A0A1I2XM65_9FIRM</name>
<dbReference type="FunFam" id="3.40.640.10:FF:000053">
    <property type="entry name" value="Aminotransferase, class I"/>
    <property type="match status" value="1"/>
</dbReference>
<keyword evidence="9 12" id="KW-0238">DNA-binding</keyword>
<evidence type="ECO:0000256" key="7">
    <source>
        <dbReference type="ARBA" id="ARBA00022898"/>
    </source>
</evidence>
<keyword evidence="13" id="KW-1185">Reference proteome</keyword>
<accession>A0A1I2XM65</accession>
<dbReference type="PRINTS" id="PR00035">
    <property type="entry name" value="HTHGNTR"/>
</dbReference>
<keyword evidence="8" id="KW-0805">Transcription regulation</keyword>
<dbReference type="STRING" id="341036.SAMN05660649_04037"/>
<protein>
    <submittedName>
        <fullName evidence="12">DNA-binding transcriptional regulator, MocR family, contains an aminotransferase domain</fullName>
    </submittedName>
</protein>
<dbReference type="InterPro" id="IPR004839">
    <property type="entry name" value="Aminotransferase_I/II_large"/>
</dbReference>